<dbReference type="EMBL" id="JACHDE010000009">
    <property type="protein sequence ID" value="MBB5402643.1"/>
    <property type="molecule type" value="Genomic_DNA"/>
</dbReference>
<proteinExistence type="predicted"/>
<evidence type="ECO:0000313" key="2">
    <source>
        <dbReference type="EMBL" id="MBB5402643.1"/>
    </source>
</evidence>
<gene>
    <name evidence="2" type="ORF">HDG41_004729</name>
</gene>
<protein>
    <recommendedName>
        <fullName evidence="1">Prolyl 4-hydroxylase alpha subunit Fe(2+) 2OG dioxygenase domain-containing protein</fullName>
    </recommendedName>
</protein>
<reference evidence="2 3" key="1">
    <citation type="submission" date="2020-08" db="EMBL/GenBank/DDBJ databases">
        <title>Genomic Encyclopedia of Type Strains, Phase IV (KMG-V): Genome sequencing to study the core and pangenomes of soil and plant-associated prokaryotes.</title>
        <authorList>
            <person name="Whitman W."/>
        </authorList>
    </citation>
    <scope>NUCLEOTIDE SEQUENCE [LARGE SCALE GENOMIC DNA]</scope>
    <source>
        <strain evidence="2 3">JPY162</strain>
    </source>
</reference>
<dbReference type="AlphaFoldDB" id="A0A7W8P5R7"/>
<dbReference type="Gene3D" id="2.60.120.620">
    <property type="entry name" value="q2cbj1_9rhob like domain"/>
    <property type="match status" value="1"/>
</dbReference>
<evidence type="ECO:0000313" key="3">
    <source>
        <dbReference type="Proteomes" id="UP000592820"/>
    </source>
</evidence>
<dbReference type="Pfam" id="PF13640">
    <property type="entry name" value="2OG-FeII_Oxy_3"/>
    <property type="match status" value="1"/>
</dbReference>
<comment type="caution">
    <text evidence="2">The sequence shown here is derived from an EMBL/GenBank/DDBJ whole genome shotgun (WGS) entry which is preliminary data.</text>
</comment>
<dbReference type="InterPro" id="IPR044862">
    <property type="entry name" value="Pro_4_hyd_alph_FE2OG_OXY"/>
</dbReference>
<evidence type="ECO:0000259" key="1">
    <source>
        <dbReference type="Pfam" id="PF13640"/>
    </source>
</evidence>
<dbReference type="Proteomes" id="UP000592820">
    <property type="component" value="Unassembled WGS sequence"/>
</dbReference>
<sequence>MIRPDLQSGTFVLDELLANRRWWRRDEPFAHVVAHDVFKPGFHEQLTAAFGHAQRSEARPFKRNMPGYDALGMDLPPHCSGPLAVFICRAWHDMLARLFSIEATGDMAASLHHHPVGSASGRPHNDLNPGWFIDQRRADGINVADHTLCSYRTGVAAHAGLTRHVTVRAAAMIYYLGNPVWCAGDGGETGLYERADDPVGRPRVSVPPINNSLVCFPCMPYSYHSFISNRRHVRNAVVLWVHRSMRDAIERWGSHEIVQWRE</sequence>
<organism evidence="2 3">
    <name type="scientific">Paraburkholderia youngii</name>
    <dbReference type="NCBI Taxonomy" id="2782701"/>
    <lineage>
        <taxon>Bacteria</taxon>
        <taxon>Pseudomonadati</taxon>
        <taxon>Pseudomonadota</taxon>
        <taxon>Betaproteobacteria</taxon>
        <taxon>Burkholderiales</taxon>
        <taxon>Burkholderiaceae</taxon>
        <taxon>Paraburkholderia</taxon>
    </lineage>
</organism>
<accession>A0A7W8P5R7</accession>
<feature type="domain" description="Prolyl 4-hydroxylase alpha subunit Fe(2+) 2OG dioxygenase" evidence="1">
    <location>
        <begin position="158"/>
        <end position="242"/>
    </location>
</feature>
<name>A0A7W8P5R7_9BURK</name>
<dbReference type="RefSeq" id="WP_184227272.1">
    <property type="nucleotide sequence ID" value="NZ_JACHDE010000009.1"/>
</dbReference>